<dbReference type="InterPro" id="IPR051436">
    <property type="entry name" value="Autophagy-related_EPG5"/>
</dbReference>
<feature type="domain" description="Epg5-like central TPR repeats" evidence="1">
    <location>
        <begin position="274"/>
        <end position="670"/>
    </location>
</feature>
<sequence>MQRMMIEGWYNLYRVLPNLPSTKDTIPSRYATKPTPIQAIERRLENSYIEPKPIPASEERAELQDLTDALKTPPTVRVKRITESLRIVKQHIDKTYWSMKSELKTRENELFALFQQLYVNEDKQVVQQAKCSMLYCTGAASIKVHTKCATIVKSVQDRIATRMSGLEVFLPLVINIPPYIMKHTVMLRELWNSLFVEYYSETDRASAQALSEAIRTMLRTLLHEVSDANFVPPLTFAVRLNLDTYRSDLAYMMLEEVGQMFADALENGRKPSSVIVAMLENSRIPVRPLLQVYGQLAKQKSGTLERSMFLELFGNKLNLSQWLKQHNVTPEEVDQFARLIVIGMYKSRPADSVVSPSRSADQTEQDVQFSEMLLTHLEILASINFPDNFGKLVQHTLNAYSQWPTLPPTMLLQLLNVLRSRANLPNLRLSMEETGLRQAHRQFAEANCTEPVLSFEVLEFVLVAVTEHFARQRDSVYPWSGMYKRHGAYVEVIGMLLGLLSHSFVAHGMQENQIRAVQERLLPAVYRMFEPWVIPYGADTPVPQLGSPSSNHPSPKESSNRHAKNDKAQWMFGVLLQTVHYALEKVFVTYADTDHGSQILLHFLHWYVEWFVDTRIMISQLYIFNTLVLDLPWERLRPSEMLIERMHYLLEHHSPECHELLACVFVRCSWTAAVESGPLPVWLQRTHAATLAVCVRLAYEPVVRSEAKVRAAMVRLLQYFAELSWESLHVAELTPALDWFVMTGDAGSMLRSTKAPCHELDDALIRYLEVVAGMRFNAGNRLVPGGMQLLKRKLHISVVVRILMNAGRASVDKVLANVRPQLAAAVQQLLRSIGAVLEGIPPDQDTGPDSLRVIEARSLMAELVTSIKKWQTESTLGYVMVECCLISCVIYSVYLNTILKSNKQFS</sequence>
<evidence type="ECO:0000313" key="2">
    <source>
        <dbReference type="EnsemblMetazoa" id="AMAM011489-PA"/>
    </source>
</evidence>
<proteinExistence type="predicted"/>
<dbReference type="VEuPathDB" id="VectorBase:AMAM011489"/>
<dbReference type="GO" id="GO:0005737">
    <property type="term" value="C:cytoplasm"/>
    <property type="evidence" value="ECO:0007669"/>
    <property type="project" value="TreeGrafter"/>
</dbReference>
<keyword evidence="3" id="KW-1185">Reference proteome</keyword>
<name>A0A182SQN9_9DIPT</name>
<dbReference type="InterPro" id="IPR059030">
    <property type="entry name" value="TPR_Epg5_mid"/>
</dbReference>
<evidence type="ECO:0000259" key="1">
    <source>
        <dbReference type="Pfam" id="PF26103"/>
    </source>
</evidence>
<dbReference type="Proteomes" id="UP000075901">
    <property type="component" value="Unassembled WGS sequence"/>
</dbReference>
<dbReference type="PANTHER" id="PTHR31139">
    <property type="entry name" value="ECTOPIC P GRANULES PROTEIN 5 HOMOLOG"/>
    <property type="match status" value="1"/>
</dbReference>
<organism evidence="2 3">
    <name type="scientific">Anopheles maculatus</name>
    <dbReference type="NCBI Taxonomy" id="74869"/>
    <lineage>
        <taxon>Eukaryota</taxon>
        <taxon>Metazoa</taxon>
        <taxon>Ecdysozoa</taxon>
        <taxon>Arthropoda</taxon>
        <taxon>Hexapoda</taxon>
        <taxon>Insecta</taxon>
        <taxon>Pterygota</taxon>
        <taxon>Neoptera</taxon>
        <taxon>Endopterygota</taxon>
        <taxon>Diptera</taxon>
        <taxon>Nematocera</taxon>
        <taxon>Culicoidea</taxon>
        <taxon>Culicidae</taxon>
        <taxon>Anophelinae</taxon>
        <taxon>Anopheles</taxon>
        <taxon>Anopheles maculatus group</taxon>
    </lineage>
</organism>
<dbReference type="AlphaFoldDB" id="A0A182SQN9"/>
<accession>A0A182SQN9</accession>
<dbReference type="Pfam" id="PF26103">
    <property type="entry name" value="TPR_Epg5"/>
    <property type="match status" value="1"/>
</dbReference>
<dbReference type="EnsemblMetazoa" id="AMAM011489-RA">
    <property type="protein sequence ID" value="AMAM011489-PA"/>
    <property type="gene ID" value="AMAM011489"/>
</dbReference>
<reference evidence="3" key="1">
    <citation type="submission" date="2013-09" db="EMBL/GenBank/DDBJ databases">
        <title>The Genome Sequence of Anopheles maculatus species B.</title>
        <authorList>
            <consortium name="The Broad Institute Genomics Platform"/>
            <person name="Neafsey D.E."/>
            <person name="Besansky N."/>
            <person name="Howell P."/>
            <person name="Walton C."/>
            <person name="Young S.K."/>
            <person name="Zeng Q."/>
            <person name="Gargeya S."/>
            <person name="Fitzgerald M."/>
            <person name="Haas B."/>
            <person name="Abouelleil A."/>
            <person name="Allen A.W."/>
            <person name="Alvarado L."/>
            <person name="Arachchi H.M."/>
            <person name="Berlin A.M."/>
            <person name="Chapman S.B."/>
            <person name="Gainer-Dewar J."/>
            <person name="Goldberg J."/>
            <person name="Griggs A."/>
            <person name="Gujja S."/>
            <person name="Hansen M."/>
            <person name="Howarth C."/>
            <person name="Imamovic A."/>
            <person name="Ireland A."/>
            <person name="Larimer J."/>
            <person name="McCowan C."/>
            <person name="Murphy C."/>
            <person name="Pearson M."/>
            <person name="Poon T.W."/>
            <person name="Priest M."/>
            <person name="Roberts A."/>
            <person name="Saif S."/>
            <person name="Shea T."/>
            <person name="Sisk P."/>
            <person name="Sykes S."/>
            <person name="Wortman J."/>
            <person name="Nusbaum C."/>
            <person name="Birren B."/>
        </authorList>
    </citation>
    <scope>NUCLEOTIDE SEQUENCE [LARGE SCALE GENOMIC DNA]</scope>
    <source>
        <strain evidence="3">maculatus3</strain>
    </source>
</reference>
<reference evidence="2" key="2">
    <citation type="submission" date="2020-05" db="UniProtKB">
        <authorList>
            <consortium name="EnsemblMetazoa"/>
        </authorList>
    </citation>
    <scope>IDENTIFICATION</scope>
    <source>
        <strain evidence="2">maculatus3</strain>
    </source>
</reference>
<evidence type="ECO:0000313" key="3">
    <source>
        <dbReference type="Proteomes" id="UP000075901"/>
    </source>
</evidence>
<dbReference type="GO" id="GO:0097352">
    <property type="term" value="P:autophagosome maturation"/>
    <property type="evidence" value="ECO:0007669"/>
    <property type="project" value="TreeGrafter"/>
</dbReference>
<protein>
    <recommendedName>
        <fullName evidence="1">Epg5-like central TPR repeats domain-containing protein</fullName>
    </recommendedName>
</protein>
<dbReference type="PANTHER" id="PTHR31139:SF4">
    <property type="entry name" value="ECTOPIC P GRANULES PROTEIN 5 HOMOLOG"/>
    <property type="match status" value="1"/>
</dbReference>